<organism evidence="1 2">
    <name type="scientific">Malus domestica</name>
    <name type="common">Apple</name>
    <name type="synonym">Pyrus malus</name>
    <dbReference type="NCBI Taxonomy" id="3750"/>
    <lineage>
        <taxon>Eukaryota</taxon>
        <taxon>Viridiplantae</taxon>
        <taxon>Streptophyta</taxon>
        <taxon>Embryophyta</taxon>
        <taxon>Tracheophyta</taxon>
        <taxon>Spermatophyta</taxon>
        <taxon>Magnoliopsida</taxon>
        <taxon>eudicotyledons</taxon>
        <taxon>Gunneridae</taxon>
        <taxon>Pentapetalae</taxon>
        <taxon>rosids</taxon>
        <taxon>fabids</taxon>
        <taxon>Rosales</taxon>
        <taxon>Rosaceae</taxon>
        <taxon>Amygdaloideae</taxon>
        <taxon>Maleae</taxon>
        <taxon>Malus</taxon>
    </lineage>
</organism>
<comment type="caution">
    <text evidence="1">The sequence shown here is derived from an EMBL/GenBank/DDBJ whole genome shotgun (WGS) entry which is preliminary data.</text>
</comment>
<gene>
    <name evidence="1" type="ORF">DVH24_024680</name>
</gene>
<evidence type="ECO:0000313" key="2">
    <source>
        <dbReference type="Proteomes" id="UP000290289"/>
    </source>
</evidence>
<proteinExistence type="predicted"/>
<protein>
    <submittedName>
        <fullName evidence="1">Uncharacterized protein</fullName>
    </submittedName>
</protein>
<sequence>MPPTCDNKDYESPTIELSVAVEDKIGEVLKRRSRLGHDLRRLVGEEEDDCLVTGLKHGFVFGYRDGKVLGLTDGLNLLVHIDGQ</sequence>
<accession>A0A498JIW0</accession>
<evidence type="ECO:0000313" key="1">
    <source>
        <dbReference type="EMBL" id="RXH94996.1"/>
    </source>
</evidence>
<dbReference type="AlphaFoldDB" id="A0A498JIW0"/>
<dbReference type="EMBL" id="RDQH01000333">
    <property type="protein sequence ID" value="RXH94996.1"/>
    <property type="molecule type" value="Genomic_DNA"/>
</dbReference>
<keyword evidence="2" id="KW-1185">Reference proteome</keyword>
<name>A0A498JIW0_MALDO</name>
<reference evidence="1 2" key="1">
    <citation type="submission" date="2018-10" db="EMBL/GenBank/DDBJ databases">
        <title>A high-quality apple genome assembly.</title>
        <authorList>
            <person name="Hu J."/>
        </authorList>
    </citation>
    <scope>NUCLEOTIDE SEQUENCE [LARGE SCALE GENOMIC DNA]</scope>
    <source>
        <strain evidence="2">cv. HFTH1</strain>
        <tissue evidence="1">Young leaf</tissue>
    </source>
</reference>
<dbReference type="Proteomes" id="UP000290289">
    <property type="component" value="Chromosome 7"/>
</dbReference>